<sequence>MKKLLSPARGVLAAALIAGLAVPAQAQLRDALNTGEQATRRAEQVQEQINQLDDERTDMVREYRTLLQRRDAAELYAKQQALVVESQEQEIESLTEQLGSIDDITAQTVPMLLSMIEDLKAFVAADLPFKMEERQVRLDGLDAVMETPNVTPAEQYRLIMDAYQAEMEYGRTISTWQEEINIDGNPVTVDMFLYGRVALVYATPNGKTARYNRATGEWEALKGSYAADIDKAIRVAQAKAQQDVLFAPVQKFSVQ</sequence>
<dbReference type="EMBL" id="DMBR01000204">
    <property type="protein sequence ID" value="HAE94234.1"/>
    <property type="molecule type" value="Genomic_DNA"/>
</dbReference>
<name>A0A059DZ16_9PROT</name>
<dbReference type="PATRIC" id="fig|1280948.3.peg.2713"/>
<evidence type="ECO:0000313" key="3">
    <source>
        <dbReference type="EMBL" id="HAE94234.1"/>
    </source>
</evidence>
<evidence type="ECO:0000313" key="6">
    <source>
        <dbReference type="Proteomes" id="UP000024547"/>
    </source>
</evidence>
<protein>
    <submittedName>
        <fullName evidence="3">DUF3450 domain-containing protein</fullName>
    </submittedName>
</protein>
<dbReference type="OrthoDB" id="5880116at2"/>
<dbReference type="InterPro" id="IPR016866">
    <property type="entry name" value="UCP028069"/>
</dbReference>
<feature type="signal peptide" evidence="2">
    <location>
        <begin position="1"/>
        <end position="26"/>
    </location>
</feature>
<reference evidence="5 6" key="1">
    <citation type="journal article" date="2014" name="Antonie Van Leeuwenhoek">
        <title>Hyphomonas beringensis sp. nov. and Hyphomonas chukchiensis sp. nov., isolated from surface seawater of the Bering Sea and Chukchi Sea.</title>
        <authorList>
            <person name="Li C."/>
            <person name="Lai Q."/>
            <person name="Li G."/>
            <person name="Dong C."/>
            <person name="Wang J."/>
            <person name="Liao Y."/>
            <person name="Shao Z."/>
        </authorList>
    </citation>
    <scope>NUCLEOTIDE SEQUENCE [LARGE SCALE GENOMIC DNA]</scope>
    <source>
        <strain evidence="5 6">22II1-22F38</strain>
    </source>
</reference>
<reference evidence="7 8" key="2">
    <citation type="journal article" date="2018" name="Nat. Biotechnol.">
        <title>A standardized bacterial taxonomy based on genome phylogeny substantially revises the tree of life.</title>
        <authorList>
            <person name="Parks D.H."/>
            <person name="Chuvochina M."/>
            <person name="Waite D.W."/>
            <person name="Rinke C."/>
            <person name="Skarshewski A."/>
            <person name="Chaumeil P.A."/>
            <person name="Hugenholtz P."/>
        </authorList>
    </citation>
    <scope>NUCLEOTIDE SEQUENCE [LARGE SCALE GENOMIC DNA]</scope>
    <source>
        <strain evidence="4">UBA10378</strain>
        <strain evidence="3">UBA8557</strain>
    </source>
</reference>
<evidence type="ECO:0000256" key="2">
    <source>
        <dbReference type="SAM" id="SignalP"/>
    </source>
</evidence>
<dbReference type="GeneID" id="92500724"/>
<comment type="caution">
    <text evidence="5">The sequence shown here is derived from an EMBL/GenBank/DDBJ whole genome shotgun (WGS) entry which is preliminary data.</text>
</comment>
<dbReference type="Pfam" id="PF11932">
    <property type="entry name" value="DUF3450"/>
    <property type="match status" value="1"/>
</dbReference>
<evidence type="ECO:0000313" key="5">
    <source>
        <dbReference type="EMBL" id="KCZ59209.1"/>
    </source>
</evidence>
<feature type="chain" id="PRO_5044537681" evidence="2">
    <location>
        <begin position="27"/>
        <end position="255"/>
    </location>
</feature>
<accession>A0A059DZ16</accession>
<dbReference type="Proteomes" id="UP000024547">
    <property type="component" value="Unassembled WGS sequence"/>
</dbReference>
<dbReference type="STRING" id="1280948.HY36_07990"/>
<dbReference type="EMBL" id="AWFH01000045">
    <property type="protein sequence ID" value="KCZ59209.1"/>
    <property type="molecule type" value="Genomic_DNA"/>
</dbReference>
<keyword evidence="2" id="KW-0732">Signal</keyword>
<keyword evidence="1" id="KW-0175">Coiled coil</keyword>
<dbReference type="Proteomes" id="UP000263957">
    <property type="component" value="Unassembled WGS sequence"/>
</dbReference>
<dbReference type="EMBL" id="DOGS01000012">
    <property type="protein sequence ID" value="HBQ47340.1"/>
    <property type="molecule type" value="Genomic_DNA"/>
</dbReference>
<keyword evidence="6" id="KW-1185">Reference proteome</keyword>
<feature type="coiled-coil region" evidence="1">
    <location>
        <begin position="28"/>
        <end position="104"/>
    </location>
</feature>
<proteinExistence type="predicted"/>
<evidence type="ECO:0000313" key="4">
    <source>
        <dbReference type="EMBL" id="HBQ47340.1"/>
    </source>
</evidence>
<gene>
    <name evidence="3" type="ORF">DCG65_06715</name>
    <name evidence="4" type="ORF">DD728_00395</name>
    <name evidence="5" type="ORF">HY36_07990</name>
</gene>
<evidence type="ECO:0000313" key="7">
    <source>
        <dbReference type="Proteomes" id="UP000259173"/>
    </source>
</evidence>
<dbReference type="Proteomes" id="UP000259173">
    <property type="component" value="Unassembled WGS sequence"/>
</dbReference>
<organism evidence="5 6">
    <name type="scientific">Hyphomonas atlantica</name>
    <dbReference type="NCBI Taxonomy" id="1280948"/>
    <lineage>
        <taxon>Bacteria</taxon>
        <taxon>Pseudomonadati</taxon>
        <taxon>Pseudomonadota</taxon>
        <taxon>Alphaproteobacteria</taxon>
        <taxon>Hyphomonadales</taxon>
        <taxon>Hyphomonadaceae</taxon>
        <taxon>Hyphomonas</taxon>
    </lineage>
</organism>
<dbReference type="AlphaFoldDB" id="A0A059DZ16"/>
<evidence type="ECO:0000256" key="1">
    <source>
        <dbReference type="SAM" id="Coils"/>
    </source>
</evidence>
<dbReference type="eggNOG" id="COG1196">
    <property type="taxonomic scope" value="Bacteria"/>
</dbReference>
<dbReference type="RefSeq" id="WP_035553750.1">
    <property type="nucleotide sequence ID" value="NZ_AWFH01000045.1"/>
</dbReference>
<evidence type="ECO:0000313" key="8">
    <source>
        <dbReference type="Proteomes" id="UP000263957"/>
    </source>
</evidence>
<dbReference type="PIRSF" id="PIRSF028069">
    <property type="entry name" value="UCP028069"/>
    <property type="match status" value="1"/>
</dbReference>